<organism evidence="1 2">
    <name type="scientific">Pseudonocardia alaniniphila</name>
    <dbReference type="NCBI Taxonomy" id="75291"/>
    <lineage>
        <taxon>Bacteria</taxon>
        <taxon>Bacillati</taxon>
        <taxon>Actinomycetota</taxon>
        <taxon>Actinomycetes</taxon>
        <taxon>Pseudonocardiales</taxon>
        <taxon>Pseudonocardiaceae</taxon>
        <taxon>Pseudonocardia</taxon>
    </lineage>
</organism>
<dbReference type="PANTHER" id="PTHR30292:SF0">
    <property type="entry name" value="5-OXOPROLINASE SUBUNIT A"/>
    <property type="match status" value="1"/>
</dbReference>
<dbReference type="CDD" id="cd10787">
    <property type="entry name" value="LamB_YcsF_like"/>
    <property type="match status" value="1"/>
</dbReference>
<proteinExistence type="predicted"/>
<protein>
    <submittedName>
        <fullName evidence="1">LamB/YcsF family protein</fullName>
    </submittedName>
</protein>
<dbReference type="InterPro" id="IPR005501">
    <property type="entry name" value="LamB/YcsF/PxpA-like"/>
</dbReference>
<dbReference type="EMBL" id="JAKXMK010000006">
    <property type="protein sequence ID" value="MCH6165569.1"/>
    <property type="molecule type" value="Genomic_DNA"/>
</dbReference>
<dbReference type="InterPro" id="IPR011330">
    <property type="entry name" value="Glyco_hydro/deAcase_b/a-brl"/>
</dbReference>
<reference evidence="1 2" key="1">
    <citation type="submission" date="2022-03" db="EMBL/GenBank/DDBJ databases">
        <title>Pseudonocardia alaer sp. nov., a novel actinomycete isolated from reed forest soil.</title>
        <authorList>
            <person name="Wang L."/>
        </authorList>
    </citation>
    <scope>NUCLEOTIDE SEQUENCE [LARGE SCALE GENOMIC DNA]</scope>
    <source>
        <strain evidence="1 2">Y-16303</strain>
    </source>
</reference>
<evidence type="ECO:0000313" key="2">
    <source>
        <dbReference type="Proteomes" id="UP001299970"/>
    </source>
</evidence>
<dbReference type="PANTHER" id="PTHR30292">
    <property type="entry name" value="UNCHARACTERIZED PROTEIN YBGL-RELATED"/>
    <property type="match status" value="1"/>
</dbReference>
<sequence>MSWQININSDMGEGYGRWQLGSDEELIPLVPTVNIACGFHAGDPRIMHRVTAAAIAAGADVGAHVALPDLRGFGRRPIDIDADDLRDDLLYQIGALDAFVRAEGGTMRHVKPHGSLYAMCGRHEHYARALLHAVARYDTSLIVIVGQGWPELLADSYGLTVRHEGYIDLDYQPDGFPQVEPVKKACDPDEVARRAVAIVKERTARALDGSRIEVATPTLCLHGDMPNVLEVAARVRDRLAEEDIEIVDLASAVR</sequence>
<dbReference type="Gene3D" id="3.20.20.370">
    <property type="entry name" value="Glycoside hydrolase/deacetylase"/>
    <property type="match status" value="1"/>
</dbReference>
<dbReference type="Pfam" id="PF03746">
    <property type="entry name" value="LamB_YcsF"/>
    <property type="match status" value="1"/>
</dbReference>
<gene>
    <name evidence="1" type="ORF">MMF94_07735</name>
</gene>
<dbReference type="Proteomes" id="UP001299970">
    <property type="component" value="Unassembled WGS sequence"/>
</dbReference>
<dbReference type="NCBIfam" id="NF003814">
    <property type="entry name" value="PRK05406.1-3"/>
    <property type="match status" value="1"/>
</dbReference>
<name>A0ABS9TAK4_9PSEU</name>
<accession>A0ABS9TAK4</accession>
<dbReference type="SUPFAM" id="SSF88713">
    <property type="entry name" value="Glycoside hydrolase/deacetylase"/>
    <property type="match status" value="1"/>
</dbReference>
<comment type="caution">
    <text evidence="1">The sequence shown here is derived from an EMBL/GenBank/DDBJ whole genome shotgun (WGS) entry which is preliminary data.</text>
</comment>
<keyword evidence="2" id="KW-1185">Reference proteome</keyword>
<dbReference type="RefSeq" id="WP_241035602.1">
    <property type="nucleotide sequence ID" value="NZ_BAAAJF010000024.1"/>
</dbReference>
<evidence type="ECO:0000313" key="1">
    <source>
        <dbReference type="EMBL" id="MCH6165569.1"/>
    </source>
</evidence>